<dbReference type="AlphaFoldDB" id="A0A5B8T2P9"/>
<dbReference type="KEGG" id="lpse:FGL85_01855"/>
<proteinExistence type="predicted"/>
<dbReference type="Pfam" id="PF21426">
    <property type="entry name" value="GBS104-like_Ig"/>
    <property type="match status" value="1"/>
</dbReference>
<dbReference type="Pfam" id="PF13519">
    <property type="entry name" value="VWA_2"/>
    <property type="match status" value="1"/>
</dbReference>
<name>A0A5B8T2P9_LEUPS</name>
<keyword evidence="1" id="KW-1133">Transmembrane helix</keyword>
<dbReference type="Pfam" id="PF17802">
    <property type="entry name" value="SpaA"/>
    <property type="match status" value="1"/>
</dbReference>
<feature type="transmembrane region" description="Helical" evidence="1">
    <location>
        <begin position="12"/>
        <end position="34"/>
    </location>
</feature>
<dbReference type="InterPro" id="IPR041033">
    <property type="entry name" value="SpaA_PFL_dom_1"/>
</dbReference>
<sequence length="1106" mass="121432">MRGELMKNYIQKILTIIATIVIVLPCVMGLAPLWPLQSTNPIKQQMVSAAETLSKQLNPPIGDGYTKYETDGDGEVANSEFPTNHYSLLGEAMAQNGRHTNAVPAIDNNTAAATNRNYVGNTTGSWYGDTNWLDWSHLRTEYNSFRAKKMASPAKDSNGNVIQGAYDISIKMTGATKAEYEKKKAEIVFVFDRSYSMISNGAGTNGSDVNRLQQAKDAFNTFSAEVSPYVASDQLRVGLVTYSDGIKSVRNLNNNIDTINQDIQNISINIQNDAGTYTDGALERAQGLLNASSFSETKIIVLISDGAASQHNGQNGSAATNAPWTSAGGTYVRTTDEPLLGHADDGGELEDGLTANDASMNYPAASWMGGNTTADKANPFNGNYQWANDNLGSSVNDNRYRVQSSIGSGDFISIQSAIDTAATIKQANTKIYVLGTMAPINGNTETQRSTRLAEASLKRLATSDEKGTRYYYDASATDLLVEHLESVTADLFDFVKDATLTDTLAPEMLLDGNIPSDNFITGNNAVKGTRWAFADNVSDYTPRPVIETNAFNSSGSVQRAITGTYDKGTKTIKLENIDIPAGQMIEIYYRVRINTEQDTFQADRWYPTGTLTTFQAEPTTPIVEIGEPSVKAPGVVLSLNKSWVGDLADDVLTRPDHLTFAVSRTDVIDTANSWTEGKLVLDKPYSDSDNPDNTTLAANWQDTYQTISNQDDTKTYSLAKFNNRGVDFKYSIQEENIPGYESTISANGTTFDVTNTLSDFKYTMRKINQAGDSLAGAKFLFEYYNQSNSEWQPYPYIGDETDDEVGIVTIGSSGEFNLPPFTHDEQYGNRFRVSEIEAPTGFALREGYTYGIVTDGNWQGNDNPGFTVPAGSDDNGGWVEGDLDHFDQREVADWNTRRKILLFTDSSYTTLIDPTGGPIEGVDFAIQGDLTYINYENRLKPFEMTITKTDSGSTVLAGAKFELYQKVGDDWQLVKNDQTNQSVWTTSSDGKVIVDATIAIPGQYRLTEVFAPDGYLREKHDLVFDIHATGNITTDNDTSVTWTINHNLLENSDNNRIDITLKDYNQFKIPATGSRGHYLTIVATLIILVTGICMVVYMTKGDHEHA</sequence>
<dbReference type="InterPro" id="IPR008454">
    <property type="entry name" value="Collagen-bd_Cna-like_B-typ_dom"/>
</dbReference>
<dbReference type="PROSITE" id="PS50234">
    <property type="entry name" value="VWFA"/>
    <property type="match status" value="1"/>
</dbReference>
<dbReference type="InterPro" id="IPR049319">
    <property type="entry name" value="GBS104-like_Ig"/>
</dbReference>
<evidence type="ECO:0000313" key="3">
    <source>
        <dbReference type="EMBL" id="QEA41353.1"/>
    </source>
</evidence>
<reference evidence="3 4" key="1">
    <citation type="submission" date="2019-06" db="EMBL/GenBank/DDBJ databases">
        <title>Genome analyses of bacteria isolated from kimchi.</title>
        <authorList>
            <person name="Lee S."/>
            <person name="Ahn S."/>
            <person name="Roh S."/>
        </authorList>
    </citation>
    <scope>NUCLEOTIDE SEQUENCE [LARGE SCALE GENOMIC DNA]</scope>
    <source>
        <strain evidence="3 4">CBA3630</strain>
    </source>
</reference>
<dbReference type="Gene3D" id="3.40.50.410">
    <property type="entry name" value="von Willebrand factor, type A domain"/>
    <property type="match status" value="1"/>
</dbReference>
<keyword evidence="1" id="KW-0812">Transmembrane</keyword>
<dbReference type="Gene3D" id="2.60.40.2110">
    <property type="match status" value="1"/>
</dbReference>
<protein>
    <submittedName>
        <fullName evidence="3">VWA domain-containing protein</fullName>
    </submittedName>
</protein>
<gene>
    <name evidence="3" type="ORF">FGL85_01855</name>
</gene>
<keyword evidence="1" id="KW-0472">Membrane</keyword>
<feature type="domain" description="VWFA" evidence="2">
    <location>
        <begin position="186"/>
        <end position="306"/>
    </location>
</feature>
<dbReference type="SUPFAM" id="SSF49478">
    <property type="entry name" value="Cna protein B-type domain"/>
    <property type="match status" value="1"/>
</dbReference>
<dbReference type="Pfam" id="PF05738">
    <property type="entry name" value="Cna_B"/>
    <property type="match status" value="1"/>
</dbReference>
<dbReference type="SMART" id="SM00327">
    <property type="entry name" value="VWA"/>
    <property type="match status" value="1"/>
</dbReference>
<dbReference type="Gene3D" id="2.60.40.10">
    <property type="entry name" value="Immunoglobulins"/>
    <property type="match status" value="1"/>
</dbReference>
<dbReference type="InterPro" id="IPR013783">
    <property type="entry name" value="Ig-like_fold"/>
</dbReference>
<evidence type="ECO:0000313" key="4">
    <source>
        <dbReference type="Proteomes" id="UP000321296"/>
    </source>
</evidence>
<dbReference type="CDD" id="cd00222">
    <property type="entry name" value="CollagenBindB"/>
    <property type="match status" value="1"/>
</dbReference>
<organism evidence="3 4">
    <name type="scientific">Leuconostoc pseudomesenteroides</name>
    <dbReference type="NCBI Taxonomy" id="33968"/>
    <lineage>
        <taxon>Bacteria</taxon>
        <taxon>Bacillati</taxon>
        <taxon>Bacillota</taxon>
        <taxon>Bacilli</taxon>
        <taxon>Lactobacillales</taxon>
        <taxon>Lactobacillaceae</taxon>
        <taxon>Leuconostoc</taxon>
    </lineage>
</organism>
<feature type="transmembrane region" description="Helical" evidence="1">
    <location>
        <begin position="1078"/>
        <end position="1098"/>
    </location>
</feature>
<dbReference type="Gene3D" id="2.60.40.1140">
    <property type="entry name" value="Collagen-binding surface protein Cna, B-type domain"/>
    <property type="match status" value="1"/>
</dbReference>
<dbReference type="CDD" id="cd00198">
    <property type="entry name" value="vWFA"/>
    <property type="match status" value="1"/>
</dbReference>
<dbReference type="InterPro" id="IPR002035">
    <property type="entry name" value="VWF_A"/>
</dbReference>
<evidence type="ECO:0000259" key="2">
    <source>
        <dbReference type="PROSITE" id="PS50234"/>
    </source>
</evidence>
<dbReference type="EMBL" id="CP042383">
    <property type="protein sequence ID" value="QEA41353.1"/>
    <property type="molecule type" value="Genomic_DNA"/>
</dbReference>
<dbReference type="Proteomes" id="UP000321296">
    <property type="component" value="Chromosome"/>
</dbReference>
<accession>A0A5B8T2P9</accession>
<evidence type="ECO:0000256" key="1">
    <source>
        <dbReference type="SAM" id="Phobius"/>
    </source>
</evidence>
<dbReference type="InterPro" id="IPR036465">
    <property type="entry name" value="vWFA_dom_sf"/>
</dbReference>
<dbReference type="SUPFAM" id="SSF53300">
    <property type="entry name" value="vWA-like"/>
    <property type="match status" value="1"/>
</dbReference>